<dbReference type="Pfam" id="PF08761">
    <property type="entry name" value="dUTPase_2"/>
    <property type="match status" value="1"/>
</dbReference>
<evidence type="ECO:0000313" key="1">
    <source>
        <dbReference type="EMBL" id="MBM7692843.1"/>
    </source>
</evidence>
<dbReference type="InterPro" id="IPR014871">
    <property type="entry name" value="dUTPase/dCTP_pyrophosphatase"/>
</dbReference>
<keyword evidence="2" id="KW-1185">Reference proteome</keyword>
<dbReference type="EMBL" id="JAFBFI010000009">
    <property type="protein sequence ID" value="MBM7692843.1"/>
    <property type="molecule type" value="Genomic_DNA"/>
</dbReference>
<dbReference type="Gene3D" id="1.10.4010.10">
    <property type="entry name" value="Type II deoxyuridine triphosphatase"/>
    <property type="match status" value="1"/>
</dbReference>
<accession>A0ABS2QK26</accession>
<comment type="caution">
    <text evidence="1">The sequence shown here is derived from an EMBL/GenBank/DDBJ whole genome shotgun (WGS) entry which is preliminary data.</text>
</comment>
<evidence type="ECO:0000313" key="2">
    <source>
        <dbReference type="Proteomes" id="UP000823486"/>
    </source>
</evidence>
<gene>
    <name evidence="1" type="ORF">JOC77_002274</name>
</gene>
<sequence>MNYDKLFAMQKALDLHIETMHGLRKEELFDKKVLALLVEVGELANETRCFKFWSLKESSPKEVILEEYVDGIHFILSLGITKSYEHIGPDMDEAESRDCGMTSQFLTVYNSINTFKADPREQVYKEMFTEYVKLGHLLGFSFADIETSYMAKNKVNYERQQQGY</sequence>
<dbReference type="CDD" id="cd11527">
    <property type="entry name" value="NTP-PPase_dUTPase"/>
    <property type="match status" value="1"/>
</dbReference>
<dbReference type="InterPro" id="IPR016947">
    <property type="entry name" value="UCP030140"/>
</dbReference>
<dbReference type="RefSeq" id="WP_204543044.1">
    <property type="nucleotide sequence ID" value="NZ_JAFBFI010000009.1"/>
</dbReference>
<proteinExistence type="predicted"/>
<reference evidence="1 2" key="1">
    <citation type="submission" date="2021-01" db="EMBL/GenBank/DDBJ databases">
        <title>Genomic Encyclopedia of Type Strains, Phase IV (KMG-IV): sequencing the most valuable type-strain genomes for metagenomic binning, comparative biology and taxonomic classification.</title>
        <authorList>
            <person name="Goeker M."/>
        </authorList>
    </citation>
    <scope>NUCLEOTIDE SEQUENCE [LARGE SCALE GENOMIC DNA]</scope>
    <source>
        <strain evidence="1 2">DSM 105482</strain>
    </source>
</reference>
<protein>
    <submittedName>
        <fullName evidence="1">Dimeric dUTPase (All-alpha-NTP-PPase superfamily)</fullName>
    </submittedName>
</protein>
<dbReference type="PIRSF" id="PIRSF030140">
    <property type="entry name" value="UCP030140"/>
    <property type="match status" value="1"/>
</dbReference>
<dbReference type="Proteomes" id="UP000823486">
    <property type="component" value="Unassembled WGS sequence"/>
</dbReference>
<name>A0ABS2QK26_9BACI</name>
<organism evidence="1 2">
    <name type="scientific">Peribacillus deserti</name>
    <dbReference type="NCBI Taxonomy" id="673318"/>
    <lineage>
        <taxon>Bacteria</taxon>
        <taxon>Bacillati</taxon>
        <taxon>Bacillota</taxon>
        <taxon>Bacilli</taxon>
        <taxon>Bacillales</taxon>
        <taxon>Bacillaceae</taxon>
        <taxon>Peribacillus</taxon>
    </lineage>
</organism>
<dbReference type="SUPFAM" id="SSF101386">
    <property type="entry name" value="all-alpha NTP pyrophosphatases"/>
    <property type="match status" value="1"/>
</dbReference>